<dbReference type="OMA" id="LLCEMRF"/>
<evidence type="ECO:0000259" key="3">
    <source>
        <dbReference type="PROSITE" id="PS50076"/>
    </source>
</evidence>
<dbReference type="SUPFAM" id="SSF47144">
    <property type="entry name" value="HSC20 (HSCB), C-terminal oligomerisation domain"/>
    <property type="match status" value="1"/>
</dbReference>
<dbReference type="Gene3D" id="1.20.1280.20">
    <property type="entry name" value="HscB, C-terminal domain"/>
    <property type="match status" value="1"/>
</dbReference>
<dbReference type="STRING" id="5762.D2V7F1"/>
<dbReference type="NCBIfam" id="TIGR00714">
    <property type="entry name" value="hscB"/>
    <property type="match status" value="1"/>
</dbReference>
<dbReference type="InterPro" id="IPR009073">
    <property type="entry name" value="HscB_oligo_C"/>
</dbReference>
<dbReference type="Proteomes" id="UP000006671">
    <property type="component" value="Unassembled WGS sequence"/>
</dbReference>
<keyword evidence="5" id="KW-1185">Reference proteome</keyword>
<dbReference type="GO" id="GO:0044571">
    <property type="term" value="P:[2Fe-2S] cluster assembly"/>
    <property type="evidence" value="ECO:0007669"/>
    <property type="project" value="InterPro"/>
</dbReference>
<comment type="similarity">
    <text evidence="1">Belongs to the HscB family.</text>
</comment>
<dbReference type="GO" id="GO:0005739">
    <property type="term" value="C:mitochondrion"/>
    <property type="evidence" value="ECO:0007669"/>
    <property type="project" value="TreeGrafter"/>
</dbReference>
<accession>D2V7F1</accession>
<dbReference type="HAMAP" id="MF_00682">
    <property type="entry name" value="HscB"/>
    <property type="match status" value="1"/>
</dbReference>
<evidence type="ECO:0000313" key="4">
    <source>
        <dbReference type="EMBL" id="EFC47366.1"/>
    </source>
</evidence>
<evidence type="ECO:0000256" key="1">
    <source>
        <dbReference type="ARBA" id="ARBA00010476"/>
    </source>
</evidence>
<dbReference type="PANTHER" id="PTHR14021:SF15">
    <property type="entry name" value="IRON-SULFUR CLUSTER CO-CHAPERONE PROTEIN HSCB"/>
    <property type="match status" value="1"/>
</dbReference>
<proteinExistence type="inferred from homology"/>
<dbReference type="Pfam" id="PF07743">
    <property type="entry name" value="HSCB_C"/>
    <property type="match status" value="1"/>
</dbReference>
<dbReference type="AlphaFoldDB" id="D2V7F1"/>
<dbReference type="CDD" id="cd06257">
    <property type="entry name" value="DnaJ"/>
    <property type="match status" value="1"/>
</dbReference>
<organism evidence="5">
    <name type="scientific">Naegleria gruberi</name>
    <name type="common">Amoeba</name>
    <dbReference type="NCBI Taxonomy" id="5762"/>
    <lineage>
        <taxon>Eukaryota</taxon>
        <taxon>Discoba</taxon>
        <taxon>Heterolobosea</taxon>
        <taxon>Tetramitia</taxon>
        <taxon>Eutetramitia</taxon>
        <taxon>Vahlkampfiidae</taxon>
        <taxon>Naegleria</taxon>
    </lineage>
</organism>
<dbReference type="SUPFAM" id="SSF46565">
    <property type="entry name" value="Chaperone J-domain"/>
    <property type="match status" value="1"/>
</dbReference>
<dbReference type="eggNOG" id="KOG3192">
    <property type="taxonomic scope" value="Eukaryota"/>
</dbReference>
<gene>
    <name evidence="4" type="ORF">NAEGRDRAFT_64774</name>
</gene>
<evidence type="ECO:0000256" key="2">
    <source>
        <dbReference type="ARBA" id="ARBA00023186"/>
    </source>
</evidence>
<dbReference type="GO" id="GO:0001671">
    <property type="term" value="F:ATPase activator activity"/>
    <property type="evidence" value="ECO:0007669"/>
    <property type="project" value="InterPro"/>
</dbReference>
<name>D2V7F1_NAEGR</name>
<keyword evidence="2" id="KW-0143">Chaperone</keyword>
<dbReference type="Gene3D" id="1.10.287.110">
    <property type="entry name" value="DnaJ domain"/>
    <property type="match status" value="1"/>
</dbReference>
<dbReference type="EMBL" id="GG738855">
    <property type="protein sequence ID" value="EFC47366.1"/>
    <property type="molecule type" value="Genomic_DNA"/>
</dbReference>
<dbReference type="FunCoup" id="D2V7F1">
    <property type="interactions" value="199"/>
</dbReference>
<dbReference type="InterPro" id="IPR036869">
    <property type="entry name" value="J_dom_sf"/>
</dbReference>
<reference evidence="4 5" key="1">
    <citation type="journal article" date="2010" name="Cell">
        <title>The genome of Naegleria gruberi illuminates early eukaryotic versatility.</title>
        <authorList>
            <person name="Fritz-Laylin L.K."/>
            <person name="Prochnik S.E."/>
            <person name="Ginger M.L."/>
            <person name="Dacks J.B."/>
            <person name="Carpenter M.L."/>
            <person name="Field M.C."/>
            <person name="Kuo A."/>
            <person name="Paredez A."/>
            <person name="Chapman J."/>
            <person name="Pham J."/>
            <person name="Shu S."/>
            <person name="Neupane R."/>
            <person name="Cipriano M."/>
            <person name="Mancuso J."/>
            <person name="Tu H."/>
            <person name="Salamov A."/>
            <person name="Lindquist E."/>
            <person name="Shapiro H."/>
            <person name="Lucas S."/>
            <person name="Grigoriev I.V."/>
            <person name="Cande W.Z."/>
            <person name="Fulton C."/>
            <person name="Rokhsar D.S."/>
            <person name="Dawson S.C."/>
        </authorList>
    </citation>
    <scope>NUCLEOTIDE SEQUENCE [LARGE SCALE GENOMIC DNA]</scope>
    <source>
        <strain evidence="4 5">NEG-M</strain>
    </source>
</reference>
<dbReference type="VEuPathDB" id="AmoebaDB:NAEGRDRAFT_64774"/>
<dbReference type="OrthoDB" id="448954at2759"/>
<dbReference type="PROSITE" id="PS50076">
    <property type="entry name" value="DNAJ_2"/>
    <property type="match status" value="1"/>
</dbReference>
<dbReference type="GO" id="GO:0051259">
    <property type="term" value="P:protein complex oligomerization"/>
    <property type="evidence" value="ECO:0007669"/>
    <property type="project" value="InterPro"/>
</dbReference>
<dbReference type="InterPro" id="IPR001623">
    <property type="entry name" value="DnaJ_domain"/>
</dbReference>
<sequence length="302" mass="34893">MHRLPRIILNRTTSTLSTLNKSGVCLFQNLSPSSSNNSLLRRMSTCSKIPDKECPRSTQPLSSNSLHHPCWNCSEELSCNDLFCAHCNKIQPPSCNNNSKVISTSGEDISIDYFTLMDMPKEFSINPKVLHEKFKELQRVLHPDKFAMKSEVEKKISIMQSAIVNTAYQTLKNTKSRAEYLLKVKEIDLLGPCNYKSVNDVQLPPEFLMEIMEVNEYINEIDSDRDQLTDYHMDFNEKKRLIVKSIDEAFKKDDLDNVRINIAELNYIERTLQLVDNKLHLLDLKEHRHFANEPCADCEHNK</sequence>
<dbReference type="SMART" id="SM00271">
    <property type="entry name" value="DnaJ"/>
    <property type="match status" value="1"/>
</dbReference>
<dbReference type="KEGG" id="ngr:NAEGRDRAFT_64774"/>
<dbReference type="GeneID" id="8861433"/>
<evidence type="ECO:0000313" key="5">
    <source>
        <dbReference type="Proteomes" id="UP000006671"/>
    </source>
</evidence>
<protein>
    <submittedName>
        <fullName evidence="4">Predicted protein</fullName>
    </submittedName>
</protein>
<dbReference type="RefSeq" id="XP_002680110.1">
    <property type="nucleotide sequence ID" value="XM_002680064.1"/>
</dbReference>
<dbReference type="PANTHER" id="PTHR14021">
    <property type="entry name" value="IRON-SULFUR CLUSTER CO-CHAPERONE PROTEIN HSCB"/>
    <property type="match status" value="1"/>
</dbReference>
<dbReference type="InParanoid" id="D2V7F1"/>
<dbReference type="InterPro" id="IPR036386">
    <property type="entry name" value="HscB_C_sf"/>
</dbReference>
<dbReference type="GO" id="GO:0051087">
    <property type="term" value="F:protein-folding chaperone binding"/>
    <property type="evidence" value="ECO:0007669"/>
    <property type="project" value="InterPro"/>
</dbReference>
<feature type="domain" description="J" evidence="3">
    <location>
        <begin position="112"/>
        <end position="191"/>
    </location>
</feature>
<dbReference type="InterPro" id="IPR004640">
    <property type="entry name" value="HscB"/>
</dbReference>